<feature type="transmembrane region" description="Helical" evidence="1">
    <location>
        <begin position="57"/>
        <end position="78"/>
    </location>
</feature>
<dbReference type="AlphaFoldDB" id="A0A521E492"/>
<evidence type="ECO:0008006" key="4">
    <source>
        <dbReference type="Google" id="ProtNLM"/>
    </source>
</evidence>
<dbReference type="Proteomes" id="UP000315636">
    <property type="component" value="Unassembled WGS sequence"/>
</dbReference>
<accession>A0A521E492</accession>
<dbReference type="EMBL" id="FXTI01000007">
    <property type="protein sequence ID" value="SMO77990.1"/>
    <property type="molecule type" value="Genomic_DNA"/>
</dbReference>
<proteinExistence type="predicted"/>
<protein>
    <recommendedName>
        <fullName evidence="4">4 TMS phage holin, superfamily IV</fullName>
    </recommendedName>
</protein>
<feature type="transmembrane region" description="Helical" evidence="1">
    <location>
        <begin position="84"/>
        <end position="102"/>
    </location>
</feature>
<name>A0A521E492_9BACL</name>
<evidence type="ECO:0000256" key="1">
    <source>
        <dbReference type="SAM" id="Phobius"/>
    </source>
</evidence>
<feature type="transmembrane region" description="Helical" evidence="1">
    <location>
        <begin position="26"/>
        <end position="45"/>
    </location>
</feature>
<dbReference type="InterPro" id="IPR019649">
    <property type="entry name" value="DUF2512"/>
</dbReference>
<evidence type="ECO:0000313" key="3">
    <source>
        <dbReference type="Proteomes" id="UP000315636"/>
    </source>
</evidence>
<keyword evidence="1" id="KW-0812">Transmembrane</keyword>
<keyword evidence="1" id="KW-0472">Membrane</keyword>
<sequence>MNFLLKVAMYTTVFQGAYLLLGGLNYSTWLVSAGVILFLATVGHFADQWILPRWGNILSTISGGLFMIAVIWGVQFVFPGSEVYFSVAVVIGVVLGIVEYQMHQELLAKGS</sequence>
<reference evidence="2 3" key="1">
    <citation type="submission" date="2017-05" db="EMBL/GenBank/DDBJ databases">
        <authorList>
            <person name="Varghese N."/>
            <person name="Submissions S."/>
        </authorList>
    </citation>
    <scope>NUCLEOTIDE SEQUENCE [LARGE SCALE GENOMIC DNA]</scope>
    <source>
        <strain evidence="2 3">DSM 45474</strain>
    </source>
</reference>
<dbReference type="RefSeq" id="WP_185956250.1">
    <property type="nucleotide sequence ID" value="NZ_FXTI01000007.1"/>
</dbReference>
<dbReference type="Pfam" id="PF10710">
    <property type="entry name" value="DUF2512"/>
    <property type="match status" value="1"/>
</dbReference>
<gene>
    <name evidence="2" type="ORF">SAMN06264849_107132</name>
</gene>
<keyword evidence="3" id="KW-1185">Reference proteome</keyword>
<organism evidence="2 3">
    <name type="scientific">Melghirimyces algeriensis</name>
    <dbReference type="NCBI Taxonomy" id="910412"/>
    <lineage>
        <taxon>Bacteria</taxon>
        <taxon>Bacillati</taxon>
        <taxon>Bacillota</taxon>
        <taxon>Bacilli</taxon>
        <taxon>Bacillales</taxon>
        <taxon>Thermoactinomycetaceae</taxon>
        <taxon>Melghirimyces</taxon>
    </lineage>
</organism>
<keyword evidence="1" id="KW-1133">Transmembrane helix</keyword>
<evidence type="ECO:0000313" key="2">
    <source>
        <dbReference type="EMBL" id="SMO77990.1"/>
    </source>
</evidence>